<comment type="caution">
    <text evidence="3">The sequence shown here is derived from an EMBL/GenBank/DDBJ whole genome shotgun (WGS) entry which is preliminary data.</text>
</comment>
<evidence type="ECO:0000313" key="3">
    <source>
        <dbReference type="EMBL" id="GHC47567.1"/>
    </source>
</evidence>
<evidence type="ECO:0008006" key="5">
    <source>
        <dbReference type="Google" id="ProtNLM"/>
    </source>
</evidence>
<dbReference type="PROSITE" id="PS51257">
    <property type="entry name" value="PROKAR_LIPOPROTEIN"/>
    <property type="match status" value="1"/>
</dbReference>
<keyword evidence="4" id="KW-1185">Reference proteome</keyword>
<evidence type="ECO:0000313" key="4">
    <source>
        <dbReference type="Proteomes" id="UP000638981"/>
    </source>
</evidence>
<name>A0A918WHA3_9RHOB</name>
<feature type="signal peptide" evidence="2">
    <location>
        <begin position="1"/>
        <end position="20"/>
    </location>
</feature>
<feature type="chain" id="PRO_5036903537" description="Peptidase inhibitor I78 family protein" evidence="2">
    <location>
        <begin position="21"/>
        <end position="97"/>
    </location>
</feature>
<gene>
    <name evidence="3" type="ORF">GCM10007315_06730</name>
</gene>
<feature type="region of interest" description="Disordered" evidence="1">
    <location>
        <begin position="18"/>
        <end position="37"/>
    </location>
</feature>
<evidence type="ECO:0000256" key="1">
    <source>
        <dbReference type="SAM" id="MobiDB-lite"/>
    </source>
</evidence>
<protein>
    <recommendedName>
        <fullName evidence="5">Peptidase inhibitor I78 family protein</fullName>
    </recommendedName>
</protein>
<dbReference type="PANTHER" id="PTHR39600">
    <property type="entry name" value="PEPTIDASE INHIBITOR I78 FAMILY PROTEIN"/>
    <property type="match status" value="1"/>
</dbReference>
<dbReference type="RefSeq" id="WP_189410218.1">
    <property type="nucleotide sequence ID" value="NZ_BMYJ01000002.1"/>
</dbReference>
<organism evidence="3 4">
    <name type="scientific">Neogemmobacter tilapiae</name>
    <dbReference type="NCBI Taxonomy" id="875041"/>
    <lineage>
        <taxon>Bacteria</taxon>
        <taxon>Pseudomonadati</taxon>
        <taxon>Pseudomonadota</taxon>
        <taxon>Alphaproteobacteria</taxon>
        <taxon>Rhodobacterales</taxon>
        <taxon>Paracoccaceae</taxon>
        <taxon>Neogemmobacter</taxon>
    </lineage>
</organism>
<reference evidence="3" key="2">
    <citation type="submission" date="2020-09" db="EMBL/GenBank/DDBJ databases">
        <authorList>
            <person name="Sun Q."/>
            <person name="Kim S."/>
        </authorList>
    </citation>
    <scope>NUCLEOTIDE SEQUENCE</scope>
    <source>
        <strain evidence="3">KCTC 23310</strain>
    </source>
</reference>
<reference evidence="3" key="1">
    <citation type="journal article" date="2014" name="Int. J. Syst. Evol. Microbiol.">
        <title>Complete genome sequence of Corynebacterium casei LMG S-19264T (=DSM 44701T), isolated from a smear-ripened cheese.</title>
        <authorList>
            <consortium name="US DOE Joint Genome Institute (JGI-PGF)"/>
            <person name="Walter F."/>
            <person name="Albersmeier A."/>
            <person name="Kalinowski J."/>
            <person name="Ruckert C."/>
        </authorList>
    </citation>
    <scope>NUCLEOTIDE SEQUENCE</scope>
    <source>
        <strain evidence="3">KCTC 23310</strain>
    </source>
</reference>
<dbReference type="PANTHER" id="PTHR39600:SF1">
    <property type="entry name" value="PEPTIDASE INHIBITOR I78 FAMILY PROTEIN"/>
    <property type="match status" value="1"/>
</dbReference>
<dbReference type="Pfam" id="PF11720">
    <property type="entry name" value="Inhibitor_I78"/>
    <property type="match status" value="1"/>
</dbReference>
<dbReference type="AlphaFoldDB" id="A0A918WHA3"/>
<evidence type="ECO:0000256" key="2">
    <source>
        <dbReference type="SAM" id="SignalP"/>
    </source>
</evidence>
<dbReference type="Gene3D" id="3.30.10.10">
    <property type="entry name" value="Trypsin Inhibitor V, subunit A"/>
    <property type="match status" value="1"/>
</dbReference>
<dbReference type="InterPro" id="IPR021719">
    <property type="entry name" value="Prot_inh_I78"/>
</dbReference>
<dbReference type="EMBL" id="BMYJ01000002">
    <property type="protein sequence ID" value="GHC47567.1"/>
    <property type="molecule type" value="Genomic_DNA"/>
</dbReference>
<accession>A0A918WHA3</accession>
<dbReference type="Proteomes" id="UP000638981">
    <property type="component" value="Unassembled WGS sequence"/>
</dbReference>
<sequence length="97" mass="10292">MRKLFLALPLALAACMPATGGDEPGQTPATPGETPDACGASGLQSLIGRKEAVLETMRFSQPMRVIQPGTMVTMDFQENRVNFNIDDTGFITSVTCG</sequence>
<keyword evidence="2" id="KW-0732">Signal</keyword>
<proteinExistence type="predicted"/>